<accession>A0ACB9ABN8</accession>
<evidence type="ECO:0000313" key="2">
    <source>
        <dbReference type="Proteomes" id="UP001055879"/>
    </source>
</evidence>
<proteinExistence type="predicted"/>
<dbReference type="Proteomes" id="UP001055879">
    <property type="component" value="Linkage Group LG08"/>
</dbReference>
<comment type="caution">
    <text evidence="1">The sequence shown here is derived from an EMBL/GenBank/DDBJ whole genome shotgun (WGS) entry which is preliminary data.</text>
</comment>
<gene>
    <name evidence="1" type="ORF">L6452_24731</name>
</gene>
<sequence>MADGKISAAAARSHTRKSKSNSNSSTGILKKLLLVFFVGFSAWAYQAIRPPPPKKLGSADITAPRIKLRDGRHLSYIESGVPKESAKFRVIFVHGLDCTKYHNPFVVSASPGLLEELGVYVVAIDRPGYGQSDPHPKRTIKSLALDIEEFADQLNLGPKFYVAGYSMGGQITWSCLKYIPHRLAGAILIAPAINYWWPNLPSDLTNEAFSRRLPQDRWSMRVAHHLPWLTYWWNTRKWLPPFSAIVENPAIYSASDLEVFSKLYPATEDPTKMAKIKSESRQQGEFESLHRDLNILSGKWEFAPMDVENPFPNNEGSVHLWMGDDDRMVPVTIERYFAQKLGWIKYHEVAGAGHMMAFQTEVVDAILKAYF</sequence>
<keyword evidence="2" id="KW-1185">Reference proteome</keyword>
<evidence type="ECO:0000313" key="1">
    <source>
        <dbReference type="EMBL" id="KAI3706773.1"/>
    </source>
</evidence>
<dbReference type="EMBL" id="CM042054">
    <property type="protein sequence ID" value="KAI3706773.1"/>
    <property type="molecule type" value="Genomic_DNA"/>
</dbReference>
<organism evidence="1 2">
    <name type="scientific">Arctium lappa</name>
    <name type="common">Greater burdock</name>
    <name type="synonym">Lappa major</name>
    <dbReference type="NCBI Taxonomy" id="4217"/>
    <lineage>
        <taxon>Eukaryota</taxon>
        <taxon>Viridiplantae</taxon>
        <taxon>Streptophyta</taxon>
        <taxon>Embryophyta</taxon>
        <taxon>Tracheophyta</taxon>
        <taxon>Spermatophyta</taxon>
        <taxon>Magnoliopsida</taxon>
        <taxon>eudicotyledons</taxon>
        <taxon>Gunneridae</taxon>
        <taxon>Pentapetalae</taxon>
        <taxon>asterids</taxon>
        <taxon>campanulids</taxon>
        <taxon>Asterales</taxon>
        <taxon>Asteraceae</taxon>
        <taxon>Carduoideae</taxon>
        <taxon>Cardueae</taxon>
        <taxon>Arctiinae</taxon>
        <taxon>Arctium</taxon>
    </lineage>
</organism>
<reference evidence="2" key="1">
    <citation type="journal article" date="2022" name="Mol. Ecol. Resour.">
        <title>The genomes of chicory, endive, great burdock and yacon provide insights into Asteraceae palaeo-polyploidization history and plant inulin production.</title>
        <authorList>
            <person name="Fan W."/>
            <person name="Wang S."/>
            <person name="Wang H."/>
            <person name="Wang A."/>
            <person name="Jiang F."/>
            <person name="Liu H."/>
            <person name="Zhao H."/>
            <person name="Xu D."/>
            <person name="Zhang Y."/>
        </authorList>
    </citation>
    <scope>NUCLEOTIDE SEQUENCE [LARGE SCALE GENOMIC DNA]</scope>
    <source>
        <strain evidence="2">cv. Niubang</strain>
    </source>
</reference>
<name>A0ACB9ABN8_ARCLA</name>
<reference evidence="1 2" key="2">
    <citation type="journal article" date="2022" name="Mol. Ecol. Resour.">
        <title>The genomes of chicory, endive, great burdock and yacon provide insights into Asteraceae paleo-polyploidization history and plant inulin production.</title>
        <authorList>
            <person name="Fan W."/>
            <person name="Wang S."/>
            <person name="Wang H."/>
            <person name="Wang A."/>
            <person name="Jiang F."/>
            <person name="Liu H."/>
            <person name="Zhao H."/>
            <person name="Xu D."/>
            <person name="Zhang Y."/>
        </authorList>
    </citation>
    <scope>NUCLEOTIDE SEQUENCE [LARGE SCALE GENOMIC DNA]</scope>
    <source>
        <strain evidence="2">cv. Niubang</strain>
    </source>
</reference>
<protein>
    <submittedName>
        <fullName evidence="1">Uncharacterized protein</fullName>
    </submittedName>
</protein>